<gene>
    <name evidence="2" type="ORF">GCM10023156_09600</name>
</gene>
<organism evidence="2 3">
    <name type="scientific">Novipirellula rosea</name>
    <dbReference type="NCBI Taxonomy" id="1031540"/>
    <lineage>
        <taxon>Bacteria</taxon>
        <taxon>Pseudomonadati</taxon>
        <taxon>Planctomycetota</taxon>
        <taxon>Planctomycetia</taxon>
        <taxon>Pirellulales</taxon>
        <taxon>Pirellulaceae</taxon>
        <taxon>Novipirellula</taxon>
    </lineage>
</organism>
<keyword evidence="3" id="KW-1185">Reference proteome</keyword>
<protein>
    <recommendedName>
        <fullName evidence="4">Protein BatD</fullName>
    </recommendedName>
</protein>
<evidence type="ECO:0008006" key="4">
    <source>
        <dbReference type="Google" id="ProtNLM"/>
    </source>
</evidence>
<accession>A0ABP8MAT2</accession>
<sequence length="270" mass="29357">MLRCALGSILPFVFITILATVTIAAEIAGSAESKLSPKSFGITVRFIPDHASPGDVVQLRAEMDRDAWGQFDLHVPANPDMHAITVEKLPLQYQDGRYQQRQSLVFQPKRSGSLRVSGATIDVVTSRGRQTVTIPDLTLVIEPIGITDTATTPVPLPTSTPAQSSQSLSFFAAAVGIGLVFLLAIFVVARKHRNRQPTVAPSTSQSPPPTDDLVHLLQSGQMPRHELERLLADPNFTASVDVRAAIERAVYAEDYDTAQLAQQLQQQEGR</sequence>
<evidence type="ECO:0000313" key="2">
    <source>
        <dbReference type="EMBL" id="GAA4447511.1"/>
    </source>
</evidence>
<proteinExistence type="predicted"/>
<comment type="caution">
    <text evidence="2">The sequence shown here is derived from an EMBL/GenBank/DDBJ whole genome shotgun (WGS) entry which is preliminary data.</text>
</comment>
<feature type="transmembrane region" description="Helical" evidence="1">
    <location>
        <begin position="168"/>
        <end position="189"/>
    </location>
</feature>
<reference evidence="3" key="1">
    <citation type="journal article" date="2019" name="Int. J. Syst. Evol. Microbiol.">
        <title>The Global Catalogue of Microorganisms (GCM) 10K type strain sequencing project: providing services to taxonomists for standard genome sequencing and annotation.</title>
        <authorList>
            <consortium name="The Broad Institute Genomics Platform"/>
            <consortium name="The Broad Institute Genome Sequencing Center for Infectious Disease"/>
            <person name="Wu L."/>
            <person name="Ma J."/>
        </authorList>
    </citation>
    <scope>NUCLEOTIDE SEQUENCE [LARGE SCALE GENOMIC DNA]</scope>
    <source>
        <strain evidence="3">JCM 17759</strain>
    </source>
</reference>
<dbReference type="Proteomes" id="UP001500840">
    <property type="component" value="Unassembled WGS sequence"/>
</dbReference>
<evidence type="ECO:0000313" key="3">
    <source>
        <dbReference type="Proteomes" id="UP001500840"/>
    </source>
</evidence>
<dbReference type="EMBL" id="BAABGA010000012">
    <property type="protein sequence ID" value="GAA4447511.1"/>
    <property type="molecule type" value="Genomic_DNA"/>
</dbReference>
<evidence type="ECO:0000256" key="1">
    <source>
        <dbReference type="SAM" id="Phobius"/>
    </source>
</evidence>
<dbReference type="RefSeq" id="WP_345319935.1">
    <property type="nucleotide sequence ID" value="NZ_BAABGA010000012.1"/>
</dbReference>
<keyword evidence="1" id="KW-0812">Transmembrane</keyword>
<keyword evidence="1" id="KW-1133">Transmembrane helix</keyword>
<keyword evidence="1" id="KW-0472">Membrane</keyword>
<name>A0ABP8MAT2_9BACT</name>